<reference evidence="6" key="1">
    <citation type="journal article" date="2019" name="Int. J. Syst. Evol. Microbiol.">
        <title>The Global Catalogue of Microorganisms (GCM) 10K type strain sequencing project: providing services to taxonomists for standard genome sequencing and annotation.</title>
        <authorList>
            <consortium name="The Broad Institute Genomics Platform"/>
            <consortium name="The Broad Institute Genome Sequencing Center for Infectious Disease"/>
            <person name="Wu L."/>
            <person name="Ma J."/>
        </authorList>
    </citation>
    <scope>NUCLEOTIDE SEQUENCE [LARGE SCALE GENOMIC DNA]</scope>
    <source>
        <strain evidence="6">CGMCC 4.1437</strain>
    </source>
</reference>
<sequence length="1028" mass="108356">MSTATSTHLVDREPQLSLIADRAAAARHGAGHVLLLTGAIGTGRTALLAEAARRAAADGTTVLRARCSAEESGTPYAAARQLFDTGPTPAVPYGRTPWGAPPEPAPGTPAGTPTDGDAPDTAEATLWSLLRLHGTHHPLLLAIDDIHLADEPSRRWLRQVARRIDRLPALLIATERRQATLAGRTDRFARDLPPELATTLRLAPLAAEAAGRLAERRLGPGTPPGLAADCARATGGNPLLLTALLADLTAAGPAGSAALPGASPLPGFLPESCGALPGGAFAEAVETWLHGAGERAVTAARVLARMREHPAADALPAPGTPPLDPVPLLAHLSAADPGRLTGWLAELTAHHHLDTPDAGSWPRFAHPLLADAVLTGHAPGHRADVHLAAAEHLHHTGAPDELVAGHLLLTPAPTPHWAVDTLRRAARNAAETDHPADAVALLRRVLAEPLTDRRRGLLLTELGSLEVTLGPAERTIGLRHLAEAVHLQQTDEGVFRAAGTLGAVLATRGDTAAALELMDELAHRFADQEDVLHAVQAATAQIAAHDGRSWLQVVEGVQRLAARTPHRLAPPAYALLTEFDATSGLLAATEVAERVDELRDAPVDPLCRSYLLVSLATLAQWCDLLDQADDLVVRGLAGYRGGPLDPGYQCLLSVRAETRIMRGEYQALLDDYGLTAAGSTATPALLRTTPWGPPGPPTPGTPDATPDAATDRSWWNAAAPDPRPAPDETAPDETGPDETGPGRYAELLGQQNAHLVAQAVIALVETGRLWQAHGLARVVAADRAQGSWEWNEFLYARGLLRLASGEPAEALADLLECGRRQGERQVHSPIVTPWRSIAAECHLQLGEPGPAVALAEEELRLARTWGTPRTVGRALRALAAAPGPRHGLDLAAEAVLLLRTAEVDTELIPALITYGRLLADGGRRGAARRSLREAAGRAERLRAVRQRAAALEALRASGARIGRGDHAGAEALTDSELRICRLAAAGHSNAEIAAMLHLAVRTVETHLTNSFRKLGVRRRLELSGALEA</sequence>
<keyword evidence="6" id="KW-1185">Reference proteome</keyword>
<keyword evidence="1" id="KW-0547">Nucleotide-binding</keyword>
<dbReference type="PANTHER" id="PTHR16305">
    <property type="entry name" value="TESTICULAR SOLUBLE ADENYLYL CYCLASE"/>
    <property type="match status" value="1"/>
</dbReference>
<dbReference type="SUPFAM" id="SSF52540">
    <property type="entry name" value="P-loop containing nucleoside triphosphate hydrolases"/>
    <property type="match status" value="1"/>
</dbReference>
<dbReference type="Proteomes" id="UP001595975">
    <property type="component" value="Unassembled WGS sequence"/>
</dbReference>
<dbReference type="InterPro" id="IPR000792">
    <property type="entry name" value="Tscrpt_reg_LuxR_C"/>
</dbReference>
<dbReference type="RefSeq" id="WP_380223570.1">
    <property type="nucleotide sequence ID" value="NZ_JBHSOF010000002.1"/>
</dbReference>
<dbReference type="Pfam" id="PF13191">
    <property type="entry name" value="AAA_16"/>
    <property type="match status" value="1"/>
</dbReference>
<accession>A0ABW0WYQ6</accession>
<feature type="region of interest" description="Disordered" evidence="3">
    <location>
        <begin position="684"/>
        <end position="744"/>
    </location>
</feature>
<feature type="region of interest" description="Disordered" evidence="3">
    <location>
        <begin position="85"/>
        <end position="119"/>
    </location>
</feature>
<dbReference type="PANTHER" id="PTHR16305:SF35">
    <property type="entry name" value="TRANSCRIPTIONAL ACTIVATOR DOMAIN"/>
    <property type="match status" value="1"/>
</dbReference>
<dbReference type="CDD" id="cd06170">
    <property type="entry name" value="LuxR_C_like"/>
    <property type="match status" value="1"/>
</dbReference>
<evidence type="ECO:0000256" key="1">
    <source>
        <dbReference type="ARBA" id="ARBA00022741"/>
    </source>
</evidence>
<dbReference type="SMART" id="SM00421">
    <property type="entry name" value="HTH_LUXR"/>
    <property type="match status" value="1"/>
</dbReference>
<dbReference type="Pfam" id="PF00196">
    <property type="entry name" value="GerE"/>
    <property type="match status" value="1"/>
</dbReference>
<dbReference type="InterPro" id="IPR036388">
    <property type="entry name" value="WH-like_DNA-bd_sf"/>
</dbReference>
<dbReference type="PROSITE" id="PS50043">
    <property type="entry name" value="HTH_LUXR_2"/>
    <property type="match status" value="1"/>
</dbReference>
<keyword evidence="2" id="KW-0067">ATP-binding</keyword>
<dbReference type="InterPro" id="IPR041664">
    <property type="entry name" value="AAA_16"/>
</dbReference>
<evidence type="ECO:0000313" key="6">
    <source>
        <dbReference type="Proteomes" id="UP001595975"/>
    </source>
</evidence>
<feature type="domain" description="HTH luxR-type" evidence="4">
    <location>
        <begin position="965"/>
        <end position="1028"/>
    </location>
</feature>
<dbReference type="PROSITE" id="PS00622">
    <property type="entry name" value="HTH_LUXR_1"/>
    <property type="match status" value="1"/>
</dbReference>
<evidence type="ECO:0000313" key="5">
    <source>
        <dbReference type="EMBL" id="MFC5661976.1"/>
    </source>
</evidence>
<protein>
    <submittedName>
        <fullName evidence="5">AAA family ATPase</fullName>
    </submittedName>
</protein>
<evidence type="ECO:0000256" key="3">
    <source>
        <dbReference type="SAM" id="MobiDB-lite"/>
    </source>
</evidence>
<dbReference type="PRINTS" id="PR00038">
    <property type="entry name" value="HTHLUXR"/>
</dbReference>
<dbReference type="InterPro" id="IPR027417">
    <property type="entry name" value="P-loop_NTPase"/>
</dbReference>
<dbReference type="SUPFAM" id="SSF46894">
    <property type="entry name" value="C-terminal effector domain of the bipartite response regulators"/>
    <property type="match status" value="1"/>
</dbReference>
<name>A0ABW0WYQ6_9ACTN</name>
<dbReference type="Gene3D" id="3.40.50.300">
    <property type="entry name" value="P-loop containing nucleotide triphosphate hydrolases"/>
    <property type="match status" value="1"/>
</dbReference>
<comment type="caution">
    <text evidence="5">The sequence shown here is derived from an EMBL/GenBank/DDBJ whole genome shotgun (WGS) entry which is preliminary data.</text>
</comment>
<feature type="compositionally biased region" description="Pro residues" evidence="3">
    <location>
        <begin position="691"/>
        <end position="700"/>
    </location>
</feature>
<feature type="compositionally biased region" description="Low complexity" evidence="3">
    <location>
        <begin position="108"/>
        <end position="119"/>
    </location>
</feature>
<dbReference type="Gene3D" id="1.10.10.10">
    <property type="entry name" value="Winged helix-like DNA-binding domain superfamily/Winged helix DNA-binding domain"/>
    <property type="match status" value="1"/>
</dbReference>
<dbReference type="InterPro" id="IPR016032">
    <property type="entry name" value="Sig_transdc_resp-reg_C-effctor"/>
</dbReference>
<organism evidence="5 6">
    <name type="scientific">Kitasatospora misakiensis</name>
    <dbReference type="NCBI Taxonomy" id="67330"/>
    <lineage>
        <taxon>Bacteria</taxon>
        <taxon>Bacillati</taxon>
        <taxon>Actinomycetota</taxon>
        <taxon>Actinomycetes</taxon>
        <taxon>Kitasatosporales</taxon>
        <taxon>Streptomycetaceae</taxon>
        <taxon>Kitasatospora</taxon>
    </lineage>
</organism>
<evidence type="ECO:0000256" key="2">
    <source>
        <dbReference type="ARBA" id="ARBA00022840"/>
    </source>
</evidence>
<gene>
    <name evidence="5" type="ORF">ACFP3U_03160</name>
</gene>
<dbReference type="EMBL" id="JBHSOF010000002">
    <property type="protein sequence ID" value="MFC5661976.1"/>
    <property type="molecule type" value="Genomic_DNA"/>
</dbReference>
<evidence type="ECO:0000259" key="4">
    <source>
        <dbReference type="PROSITE" id="PS50043"/>
    </source>
</evidence>
<proteinExistence type="predicted"/>